<comment type="cofactor">
    <cofactor evidence="1 6 7">
        <name>pyridoxal 5'-phosphate</name>
        <dbReference type="ChEBI" id="CHEBI:597326"/>
    </cofactor>
</comment>
<keyword evidence="4 6" id="KW-0663">Pyridoxal phosphate</keyword>
<evidence type="ECO:0000313" key="8">
    <source>
        <dbReference type="EMBL" id="HGZ59674.1"/>
    </source>
</evidence>
<dbReference type="GO" id="GO:0016831">
    <property type="term" value="F:carboxy-lyase activity"/>
    <property type="evidence" value="ECO:0007669"/>
    <property type="project" value="UniProtKB-KW"/>
</dbReference>
<dbReference type="InterPro" id="IPR015421">
    <property type="entry name" value="PyrdxlP-dep_Trfase_major"/>
</dbReference>
<feature type="modified residue" description="N6-(pyridoxal phosphate)lysine" evidence="6">
    <location>
        <position position="222"/>
    </location>
</feature>
<protein>
    <submittedName>
        <fullName evidence="8">Aminotransferase class V-fold PLP-dependent enzyme</fullName>
    </submittedName>
</protein>
<dbReference type="GO" id="GO:0030170">
    <property type="term" value="F:pyridoxal phosphate binding"/>
    <property type="evidence" value="ECO:0007669"/>
    <property type="project" value="InterPro"/>
</dbReference>
<dbReference type="GO" id="GO:0008483">
    <property type="term" value="F:transaminase activity"/>
    <property type="evidence" value="ECO:0007669"/>
    <property type="project" value="UniProtKB-KW"/>
</dbReference>
<evidence type="ECO:0000256" key="2">
    <source>
        <dbReference type="ARBA" id="ARBA00009533"/>
    </source>
</evidence>
<evidence type="ECO:0000256" key="1">
    <source>
        <dbReference type="ARBA" id="ARBA00001933"/>
    </source>
</evidence>
<dbReference type="SUPFAM" id="SSF53383">
    <property type="entry name" value="PLP-dependent transferases"/>
    <property type="match status" value="1"/>
</dbReference>
<gene>
    <name evidence="8" type="ORF">ENW83_00480</name>
</gene>
<dbReference type="InterPro" id="IPR051151">
    <property type="entry name" value="Group_II_Decarboxylase"/>
</dbReference>
<sequence length="377" mass="41609">MDKDLIDWIYTVSQADPRHENGGVLGSMTTPPPPEALKIVNHFISKNLGDPHLFKSLELITEKLVSLTRETLGLPPNMKGIITSGGTESNILALYSFRESLGVKKVVLTDVAHYSVLKASKMLGIYSEVVQTDFSGKFRPDDISKKIHGPSDSLVMTMGTTQLGGVEDPREILDDLNRIPIHVDAAFGGLTFPFINPEKFHGILRALISSGTNFTIGVDFHKFLGAPIPSGIIFVPEEIYPSLSFDVNYISSGKQFGLLGTRPGFSAAAALATLAYYGLDGLSKKAKLAYENTLWFLEEAKHRGLGFPVNRPEVPIACLSTDELIEREKLLEELAKRGFFVYRGEKCRGIRVVMMPHVRKSHLQRLLKVIEEVLISS</sequence>
<dbReference type="GO" id="GO:0019752">
    <property type="term" value="P:carboxylic acid metabolic process"/>
    <property type="evidence" value="ECO:0007669"/>
    <property type="project" value="InterPro"/>
</dbReference>
<dbReference type="Gene3D" id="3.40.640.10">
    <property type="entry name" value="Type I PLP-dependent aspartate aminotransferase-like (Major domain)"/>
    <property type="match status" value="1"/>
</dbReference>
<evidence type="ECO:0000256" key="3">
    <source>
        <dbReference type="ARBA" id="ARBA00022793"/>
    </source>
</evidence>
<evidence type="ECO:0000256" key="6">
    <source>
        <dbReference type="PIRSR" id="PIRSR602129-50"/>
    </source>
</evidence>
<keyword evidence="3" id="KW-0210">Decarboxylase</keyword>
<evidence type="ECO:0000256" key="4">
    <source>
        <dbReference type="ARBA" id="ARBA00022898"/>
    </source>
</evidence>
<proteinExistence type="inferred from homology"/>
<dbReference type="PANTHER" id="PTHR46101:SF2">
    <property type="entry name" value="SERINE DECARBOXYLASE"/>
    <property type="match status" value="1"/>
</dbReference>
<dbReference type="AlphaFoldDB" id="A0A7J3SJA2"/>
<keyword evidence="8" id="KW-0808">Transferase</keyword>
<keyword evidence="5 7" id="KW-0456">Lyase</keyword>
<dbReference type="InterPro" id="IPR015424">
    <property type="entry name" value="PyrdxlP-dep_Trfase"/>
</dbReference>
<name>A0A7J3SJA2_9CREN</name>
<dbReference type="PANTHER" id="PTHR46101">
    <property type="match status" value="1"/>
</dbReference>
<organism evidence="8">
    <name type="scientific">Fervidicoccus fontis</name>
    <dbReference type="NCBI Taxonomy" id="683846"/>
    <lineage>
        <taxon>Archaea</taxon>
        <taxon>Thermoproteota</taxon>
        <taxon>Thermoprotei</taxon>
        <taxon>Fervidicoccales</taxon>
        <taxon>Fervidicoccaceae</taxon>
        <taxon>Fervidicoccus</taxon>
    </lineage>
</organism>
<keyword evidence="8" id="KW-0032">Aminotransferase</keyword>
<comment type="caution">
    <text evidence="8">The sequence shown here is derived from an EMBL/GenBank/DDBJ whole genome shotgun (WGS) entry which is preliminary data.</text>
</comment>
<comment type="similarity">
    <text evidence="2 7">Belongs to the group II decarboxylase family.</text>
</comment>
<dbReference type="EMBL" id="DTLS01000019">
    <property type="protein sequence ID" value="HGZ59674.1"/>
    <property type="molecule type" value="Genomic_DNA"/>
</dbReference>
<dbReference type="Pfam" id="PF00282">
    <property type="entry name" value="Pyridoxal_deC"/>
    <property type="match status" value="1"/>
</dbReference>
<dbReference type="InterPro" id="IPR002129">
    <property type="entry name" value="PyrdxlP-dep_de-COase"/>
</dbReference>
<dbReference type="InterPro" id="IPR015422">
    <property type="entry name" value="PyrdxlP-dep_Trfase_small"/>
</dbReference>
<evidence type="ECO:0000256" key="5">
    <source>
        <dbReference type="ARBA" id="ARBA00023239"/>
    </source>
</evidence>
<accession>A0A7J3SJA2</accession>
<evidence type="ECO:0000256" key="7">
    <source>
        <dbReference type="RuleBase" id="RU000382"/>
    </source>
</evidence>
<dbReference type="Gene3D" id="3.90.1150.10">
    <property type="entry name" value="Aspartate Aminotransferase, domain 1"/>
    <property type="match status" value="1"/>
</dbReference>
<reference evidence="8" key="1">
    <citation type="journal article" date="2020" name="mSystems">
        <title>Genome- and Community-Level Interaction Insights into Carbon Utilization and Element Cycling Functions of Hydrothermarchaeota in Hydrothermal Sediment.</title>
        <authorList>
            <person name="Zhou Z."/>
            <person name="Liu Y."/>
            <person name="Xu W."/>
            <person name="Pan J."/>
            <person name="Luo Z.H."/>
            <person name="Li M."/>
        </authorList>
    </citation>
    <scope>NUCLEOTIDE SEQUENCE [LARGE SCALE GENOMIC DNA]</scope>
    <source>
        <strain evidence="8">SpSt-885</strain>
    </source>
</reference>